<sequence>MKKRILLGVSSCLLGEKVRFDGGHKRDNYICDLLSHYVDFLPICPEVAIGMGIPRPAIRLIGDSGSPRLVEVKNHQRDYTQPMLDFANETMKTLTPISGYILKSKSPTCGLKRGENLPGKRASAAIGGRVICQCTEKGISLFAH</sequence>
<dbReference type="Proteomes" id="UP000254033">
    <property type="component" value="Unassembled WGS sequence"/>
</dbReference>
<evidence type="ECO:0000313" key="1">
    <source>
        <dbReference type="EMBL" id="STX37302.1"/>
    </source>
</evidence>
<accession>A0A378IR16</accession>
<dbReference type="PANTHER" id="PTHR30087:SF0">
    <property type="entry name" value="INNER MEMBRANE PROTEIN"/>
    <property type="match status" value="1"/>
</dbReference>
<gene>
    <name evidence="1" type="ORF">NCTC11978_00464</name>
</gene>
<dbReference type="PANTHER" id="PTHR30087">
    <property type="entry name" value="INNER MEMBRANE PROTEIN"/>
    <property type="match status" value="1"/>
</dbReference>
<reference evidence="1 2" key="1">
    <citation type="submission" date="2018-06" db="EMBL/GenBank/DDBJ databases">
        <authorList>
            <consortium name="Pathogen Informatics"/>
            <person name="Doyle S."/>
        </authorList>
    </citation>
    <scope>NUCLEOTIDE SEQUENCE [LARGE SCALE GENOMIC DNA]</scope>
    <source>
        <strain evidence="1 2">NCTC11978</strain>
    </source>
</reference>
<evidence type="ECO:0000313" key="2">
    <source>
        <dbReference type="Proteomes" id="UP000254033"/>
    </source>
</evidence>
<dbReference type="RefSeq" id="WP_220270618.1">
    <property type="nucleotide sequence ID" value="NZ_UGNY01000001.1"/>
</dbReference>
<dbReference type="Pfam" id="PF04463">
    <property type="entry name" value="2-thiour_desulf"/>
    <property type="match status" value="1"/>
</dbReference>
<name>A0A378IR16_9GAMM</name>
<protein>
    <submittedName>
        <fullName evidence="1">Uncharacterized conserved protein</fullName>
    </submittedName>
</protein>
<dbReference type="InterPro" id="IPR007553">
    <property type="entry name" value="2-thiour_desulf"/>
</dbReference>
<organism evidence="1 2">
    <name type="scientific">Legionella feeleii</name>
    <dbReference type="NCBI Taxonomy" id="453"/>
    <lineage>
        <taxon>Bacteria</taxon>
        <taxon>Pseudomonadati</taxon>
        <taxon>Pseudomonadota</taxon>
        <taxon>Gammaproteobacteria</taxon>
        <taxon>Legionellales</taxon>
        <taxon>Legionellaceae</taxon>
        <taxon>Legionella</taxon>
    </lineage>
</organism>
<proteinExistence type="predicted"/>
<dbReference type="EMBL" id="UGNY01000001">
    <property type="protein sequence ID" value="STX37302.1"/>
    <property type="molecule type" value="Genomic_DNA"/>
</dbReference>
<dbReference type="AlphaFoldDB" id="A0A378IR16"/>